<geneLocation type="mitochondrion" evidence="2"/>
<proteinExistence type="predicted"/>
<name>A0A8A4VM46_9HEMI</name>
<dbReference type="GeneID" id="69231079"/>
<gene>
    <name evidence="2" type="primary">ATP8</name>
</gene>
<dbReference type="EMBL" id="MW281861">
    <property type="protein sequence ID" value="QTD82442.1"/>
    <property type="molecule type" value="Genomic_DNA"/>
</dbReference>
<keyword evidence="1" id="KW-0472">Membrane</keyword>
<evidence type="ECO:0000313" key="2">
    <source>
        <dbReference type="EMBL" id="QTD82442.1"/>
    </source>
</evidence>
<evidence type="ECO:0000256" key="1">
    <source>
        <dbReference type="SAM" id="Phobius"/>
    </source>
</evidence>
<accession>A0A8A4VM46</accession>
<protein>
    <submittedName>
        <fullName evidence="2">ATP synthase F0 subunit 8</fullName>
    </submittedName>
</protein>
<sequence>MPQMSPMMWTTILMLSYMMIMQMLSNLYFNIQFKKKMKKLKTNKNIIKTKW</sequence>
<reference evidence="2" key="1">
    <citation type="journal article" name="Int. J. Mol. Sci.">
        <title>Structural Features and Phylogenetic Implications of Four New Mitogenomes of Caliscelidae (Hemiptera: Fulgoromorpha).</title>
        <authorList>
            <person name="Gong N."/>
            <person name="Yang L."/>
            <person name="Chen X.S."/>
        </authorList>
    </citation>
    <scope>NUCLEOTIDE SEQUENCE</scope>
</reference>
<keyword evidence="1" id="KW-0812">Transmembrane</keyword>
<dbReference type="CTD" id="4509"/>
<dbReference type="RefSeq" id="YP_010235824.1">
    <property type="nucleotide sequence ID" value="NC_059811.1"/>
</dbReference>
<dbReference type="AlphaFoldDB" id="A0A8A4VM46"/>
<keyword evidence="1" id="KW-1133">Transmembrane helix</keyword>
<feature type="transmembrane region" description="Helical" evidence="1">
    <location>
        <begin position="6"/>
        <end position="29"/>
    </location>
</feature>
<keyword evidence="2" id="KW-0496">Mitochondrion</keyword>
<organism evidence="2">
    <name type="scientific">Youtuus erythrus</name>
    <dbReference type="NCBI Taxonomy" id="2820092"/>
    <lineage>
        <taxon>Eukaryota</taxon>
        <taxon>Metazoa</taxon>
        <taxon>Ecdysozoa</taxon>
        <taxon>Arthropoda</taxon>
        <taxon>Hexapoda</taxon>
        <taxon>Insecta</taxon>
        <taxon>Pterygota</taxon>
        <taxon>Neoptera</taxon>
        <taxon>Paraneoptera</taxon>
        <taxon>Hemiptera</taxon>
        <taxon>Auchenorrhyncha</taxon>
        <taxon>Fulgoroidea</taxon>
        <taxon>Caliscelidae</taxon>
        <taxon>Youtuus</taxon>
    </lineage>
</organism>